<feature type="compositionally biased region" description="Basic and acidic residues" evidence="1">
    <location>
        <begin position="109"/>
        <end position="121"/>
    </location>
</feature>
<feature type="region of interest" description="Disordered" evidence="1">
    <location>
        <begin position="1"/>
        <end position="23"/>
    </location>
</feature>
<gene>
    <name evidence="2" type="ORF">GCM10010140_55650</name>
</gene>
<organism evidence="2 3">
    <name type="scientific">Streptosporangium pseudovulgare</name>
    <dbReference type="NCBI Taxonomy" id="35765"/>
    <lineage>
        <taxon>Bacteria</taxon>
        <taxon>Bacillati</taxon>
        <taxon>Actinomycetota</taxon>
        <taxon>Actinomycetes</taxon>
        <taxon>Streptosporangiales</taxon>
        <taxon>Streptosporangiaceae</taxon>
        <taxon>Streptosporangium</taxon>
    </lineage>
</organism>
<feature type="region of interest" description="Disordered" evidence="1">
    <location>
        <begin position="100"/>
        <end position="121"/>
    </location>
</feature>
<protein>
    <submittedName>
        <fullName evidence="2">Uncharacterized protein</fullName>
    </submittedName>
</protein>
<dbReference type="Proteomes" id="UP000611554">
    <property type="component" value="Unassembled WGS sequence"/>
</dbReference>
<evidence type="ECO:0000313" key="2">
    <source>
        <dbReference type="EMBL" id="GGQ18120.1"/>
    </source>
</evidence>
<keyword evidence="3" id="KW-1185">Reference proteome</keyword>
<comment type="caution">
    <text evidence="2">The sequence shown here is derived from an EMBL/GenBank/DDBJ whole genome shotgun (WGS) entry which is preliminary data.</text>
</comment>
<evidence type="ECO:0000256" key="1">
    <source>
        <dbReference type="SAM" id="MobiDB-lite"/>
    </source>
</evidence>
<sequence>MSSLDGQVFSPLDAGAGTPSTQISRRRIALRSATGAHNPYEDALDMATLVDHRLRQRHDQARRHRSRAGRTRCLPSVALLQGGRDVVGCADLPAALTGHRDAAVSGGQEPHRSERDAVSVA</sequence>
<proteinExistence type="predicted"/>
<dbReference type="EMBL" id="BMQJ01000015">
    <property type="protein sequence ID" value="GGQ18120.1"/>
    <property type="molecule type" value="Genomic_DNA"/>
</dbReference>
<evidence type="ECO:0000313" key="3">
    <source>
        <dbReference type="Proteomes" id="UP000611554"/>
    </source>
</evidence>
<accession>A0ABQ2R7T2</accession>
<reference evidence="3" key="1">
    <citation type="journal article" date="2019" name="Int. J. Syst. Evol. Microbiol.">
        <title>The Global Catalogue of Microorganisms (GCM) 10K type strain sequencing project: providing services to taxonomists for standard genome sequencing and annotation.</title>
        <authorList>
            <consortium name="The Broad Institute Genomics Platform"/>
            <consortium name="The Broad Institute Genome Sequencing Center for Infectious Disease"/>
            <person name="Wu L."/>
            <person name="Ma J."/>
        </authorList>
    </citation>
    <scope>NUCLEOTIDE SEQUENCE [LARGE SCALE GENOMIC DNA]</scope>
    <source>
        <strain evidence="3">JCM 3115</strain>
    </source>
</reference>
<name>A0ABQ2R7T2_9ACTN</name>